<name>A0ABS7F5C2_9PROT</name>
<protein>
    <submittedName>
        <fullName evidence="2">Uncharacterized protein</fullName>
    </submittedName>
</protein>
<accession>A0ABS7F5C2</accession>
<evidence type="ECO:0000313" key="3">
    <source>
        <dbReference type="Proteomes" id="UP001519924"/>
    </source>
</evidence>
<dbReference type="RefSeq" id="WP_220118610.1">
    <property type="nucleotide sequence ID" value="NZ_JAHZUY010000055.1"/>
</dbReference>
<evidence type="ECO:0000313" key="2">
    <source>
        <dbReference type="EMBL" id="MBW8270828.1"/>
    </source>
</evidence>
<feature type="region of interest" description="Disordered" evidence="1">
    <location>
        <begin position="112"/>
        <end position="133"/>
    </location>
</feature>
<organism evidence="2 3">
    <name type="scientific">Caldovatus aquaticus</name>
    <dbReference type="NCBI Taxonomy" id="2865671"/>
    <lineage>
        <taxon>Bacteria</taxon>
        <taxon>Pseudomonadati</taxon>
        <taxon>Pseudomonadota</taxon>
        <taxon>Alphaproteobacteria</taxon>
        <taxon>Acetobacterales</taxon>
        <taxon>Roseomonadaceae</taxon>
        <taxon>Caldovatus</taxon>
    </lineage>
</organism>
<gene>
    <name evidence="2" type="ORF">K1J50_15195</name>
</gene>
<evidence type="ECO:0000256" key="1">
    <source>
        <dbReference type="SAM" id="MobiDB-lite"/>
    </source>
</evidence>
<keyword evidence="3" id="KW-1185">Reference proteome</keyword>
<comment type="caution">
    <text evidence="2">The sequence shown here is derived from an EMBL/GenBank/DDBJ whole genome shotgun (WGS) entry which is preliminary data.</text>
</comment>
<dbReference type="EMBL" id="JAHZUY010000055">
    <property type="protein sequence ID" value="MBW8270828.1"/>
    <property type="molecule type" value="Genomic_DNA"/>
</dbReference>
<proteinExistence type="predicted"/>
<reference evidence="2 3" key="1">
    <citation type="submission" date="2021-08" db="EMBL/GenBank/DDBJ databases">
        <title>Caldovatus sediminis gen. nov., sp. nov., a moderately thermophilic bacterium isolated from a hot spring.</title>
        <authorList>
            <person name="Hu C.-J."/>
            <person name="Li W.-J."/>
            <person name="Xian W.-D."/>
        </authorList>
    </citation>
    <scope>NUCLEOTIDE SEQUENCE [LARGE SCALE GENOMIC DNA]</scope>
    <source>
        <strain evidence="2 3">SYSU G05006</strain>
    </source>
</reference>
<sequence length="133" mass="14185">MCRSAPAPPARRRPPRLLLAALSLLPLPGCAALAPWLAAEAASVMVFDRAIGDVVVSAVTGRDCSVVRLDMGQPYCRPEEPAPARPPLCTRSLGAVDCWRVAPPHAWPPYRGVADGPGPEDGAERGRRWPALF</sequence>
<dbReference type="Proteomes" id="UP001519924">
    <property type="component" value="Unassembled WGS sequence"/>
</dbReference>